<accession>A0ABQ5JMG3</accession>
<dbReference type="Proteomes" id="UP001628078">
    <property type="component" value="Unassembled WGS sequence"/>
</dbReference>
<sequence length="79" mass="9021">MMRSDWYSIYQEIASFTSESTTIRLSEHFGGESVFFPQRMISPEGMVKNAQILQEKGLNHQQIAHELGISVRTVGRYLG</sequence>
<keyword evidence="3" id="KW-1185">Reference proteome</keyword>
<dbReference type="InterPro" id="IPR009057">
    <property type="entry name" value="Homeodomain-like_sf"/>
</dbReference>
<protein>
    <recommendedName>
        <fullName evidence="1">Mor transcription activator domain-containing protein</fullName>
    </recommendedName>
</protein>
<gene>
    <name evidence="2" type="ORF">JCM31185_06790</name>
</gene>
<dbReference type="InterPro" id="IPR014875">
    <property type="entry name" value="Mor_transcription_activator"/>
</dbReference>
<dbReference type="SUPFAM" id="SSF46689">
    <property type="entry name" value="Homeodomain-like"/>
    <property type="match status" value="1"/>
</dbReference>
<reference evidence="2 3" key="1">
    <citation type="submission" date="2022-03" db="EMBL/GenBank/DDBJ databases">
        <title>Draft genome sequence of Furfurilactobacillus curtus JCM 31185.</title>
        <authorList>
            <person name="Suzuki S."/>
            <person name="Endo A."/>
            <person name="Kajikawa A."/>
        </authorList>
    </citation>
    <scope>NUCLEOTIDE SEQUENCE [LARGE SCALE GENOMIC DNA]</scope>
    <source>
        <strain evidence="2 3">JCM 31185</strain>
    </source>
</reference>
<organism evidence="2 3">
    <name type="scientific">Furfurilactobacillus curtus</name>
    <dbReference type="NCBI Taxonomy" id="1746200"/>
    <lineage>
        <taxon>Bacteria</taxon>
        <taxon>Bacillati</taxon>
        <taxon>Bacillota</taxon>
        <taxon>Bacilli</taxon>
        <taxon>Lactobacillales</taxon>
        <taxon>Lactobacillaceae</taxon>
        <taxon>Furfurilactobacillus</taxon>
    </lineage>
</organism>
<name>A0ABQ5JMG3_9LACO</name>
<dbReference type="Gene3D" id="1.10.10.60">
    <property type="entry name" value="Homeodomain-like"/>
    <property type="match status" value="1"/>
</dbReference>
<dbReference type="Pfam" id="PF08765">
    <property type="entry name" value="Mor"/>
    <property type="match status" value="1"/>
</dbReference>
<evidence type="ECO:0000259" key="1">
    <source>
        <dbReference type="Pfam" id="PF08765"/>
    </source>
</evidence>
<evidence type="ECO:0000313" key="3">
    <source>
        <dbReference type="Proteomes" id="UP001628078"/>
    </source>
</evidence>
<feature type="domain" description="Mor transcription activator" evidence="1">
    <location>
        <begin position="8"/>
        <end position="74"/>
    </location>
</feature>
<dbReference type="EMBL" id="BQXO01000002">
    <property type="protein sequence ID" value="GKT05390.1"/>
    <property type="molecule type" value="Genomic_DNA"/>
</dbReference>
<proteinExistence type="predicted"/>
<comment type="caution">
    <text evidence="2">The sequence shown here is derived from an EMBL/GenBank/DDBJ whole genome shotgun (WGS) entry which is preliminary data.</text>
</comment>
<evidence type="ECO:0000313" key="2">
    <source>
        <dbReference type="EMBL" id="GKT05390.1"/>
    </source>
</evidence>